<keyword evidence="12" id="KW-1185">Reference proteome</keyword>
<dbReference type="FunFam" id="1.10.3430.10:FF:000008">
    <property type="entry name" value="Ammonium transporter"/>
    <property type="match status" value="1"/>
</dbReference>
<dbReference type="GO" id="GO:0008519">
    <property type="term" value="F:ammonium channel activity"/>
    <property type="evidence" value="ECO:0007669"/>
    <property type="project" value="InterPro"/>
</dbReference>
<protein>
    <recommendedName>
        <fullName evidence="10">Ammonium transporter AmtB-like domain-containing protein</fullName>
    </recommendedName>
</protein>
<reference evidence="11" key="1">
    <citation type="submission" date="2020-05" db="UniProtKB">
        <authorList>
            <consortium name="EnsemblMetazoa"/>
        </authorList>
    </citation>
    <scope>IDENTIFICATION</scope>
    <source>
        <strain evidence="11">Yale</strain>
    </source>
</reference>
<feature type="transmembrane region" description="Helical" evidence="9">
    <location>
        <begin position="226"/>
        <end position="244"/>
    </location>
</feature>
<dbReference type="EnsemblMetazoa" id="GMOY005810-RA">
    <property type="protein sequence ID" value="GMOY005810-PA"/>
    <property type="gene ID" value="GMOY005810"/>
</dbReference>
<dbReference type="InterPro" id="IPR029020">
    <property type="entry name" value="Ammonium/urea_transptr"/>
</dbReference>
<keyword evidence="3" id="KW-0813">Transport</keyword>
<name>A0A1B0FPG8_GLOMM</name>
<organism evidence="11 12">
    <name type="scientific">Glossina morsitans morsitans</name>
    <name type="common">Savannah tsetse fly</name>
    <dbReference type="NCBI Taxonomy" id="37546"/>
    <lineage>
        <taxon>Eukaryota</taxon>
        <taxon>Metazoa</taxon>
        <taxon>Ecdysozoa</taxon>
        <taxon>Arthropoda</taxon>
        <taxon>Hexapoda</taxon>
        <taxon>Insecta</taxon>
        <taxon>Pterygota</taxon>
        <taxon>Neoptera</taxon>
        <taxon>Endopterygota</taxon>
        <taxon>Diptera</taxon>
        <taxon>Brachycera</taxon>
        <taxon>Muscomorpha</taxon>
        <taxon>Hippoboscoidea</taxon>
        <taxon>Glossinidae</taxon>
        <taxon>Glossina</taxon>
    </lineage>
</organism>
<dbReference type="Pfam" id="PF00909">
    <property type="entry name" value="Ammonium_transp"/>
    <property type="match status" value="2"/>
</dbReference>
<proteinExistence type="inferred from homology"/>
<feature type="transmembrane region" description="Helical" evidence="9">
    <location>
        <begin position="124"/>
        <end position="146"/>
    </location>
</feature>
<dbReference type="Proteomes" id="UP000092444">
    <property type="component" value="Unassembled WGS sequence"/>
</dbReference>
<keyword evidence="6 9" id="KW-0472">Membrane</keyword>
<dbReference type="PANTHER" id="PTHR11730:SF58">
    <property type="entry name" value="AMMONIUM TRANSPORTER"/>
    <property type="match status" value="1"/>
</dbReference>
<feature type="transmembrane region" description="Helical" evidence="9">
    <location>
        <begin position="358"/>
        <end position="386"/>
    </location>
</feature>
<evidence type="ECO:0000256" key="4">
    <source>
        <dbReference type="ARBA" id="ARBA00022692"/>
    </source>
</evidence>
<evidence type="ECO:0000256" key="8">
    <source>
        <dbReference type="SAM" id="MobiDB-lite"/>
    </source>
</evidence>
<evidence type="ECO:0000313" key="12">
    <source>
        <dbReference type="Proteomes" id="UP000092444"/>
    </source>
</evidence>
<feature type="transmembrane region" description="Helical" evidence="9">
    <location>
        <begin position="198"/>
        <end position="214"/>
    </location>
</feature>
<feature type="transmembrane region" description="Helical" evidence="9">
    <location>
        <begin position="158"/>
        <end position="178"/>
    </location>
</feature>
<feature type="domain" description="Ammonium transporter AmtB-like" evidence="10">
    <location>
        <begin position="286"/>
        <end position="409"/>
    </location>
</feature>
<dbReference type="Gene3D" id="1.10.3430.10">
    <property type="entry name" value="Ammonium transporter AmtB like domains"/>
    <property type="match status" value="2"/>
</dbReference>
<feature type="transmembrane region" description="Helical" evidence="9">
    <location>
        <begin position="79"/>
        <end position="97"/>
    </location>
</feature>
<evidence type="ECO:0000259" key="10">
    <source>
        <dbReference type="Pfam" id="PF00909"/>
    </source>
</evidence>
<dbReference type="GO" id="GO:0097272">
    <property type="term" value="P:ammonium homeostasis"/>
    <property type="evidence" value="ECO:0007669"/>
    <property type="project" value="TreeGrafter"/>
</dbReference>
<feature type="compositionally biased region" description="Basic and acidic residues" evidence="8">
    <location>
        <begin position="499"/>
        <end position="511"/>
    </location>
</feature>
<comment type="subcellular location">
    <subcellularLocation>
        <location evidence="1">Membrane</location>
        <topology evidence="1">Multi-pass membrane protein</topology>
    </subcellularLocation>
</comment>
<evidence type="ECO:0000256" key="6">
    <source>
        <dbReference type="ARBA" id="ARBA00023136"/>
    </source>
</evidence>
<evidence type="ECO:0000256" key="7">
    <source>
        <dbReference type="ARBA" id="ARBA00023177"/>
    </source>
</evidence>
<dbReference type="PANTHER" id="PTHR11730">
    <property type="entry name" value="AMMONIUM TRANSPORTER"/>
    <property type="match status" value="1"/>
</dbReference>
<keyword evidence="7" id="KW-0924">Ammonia transport</keyword>
<feature type="transmembrane region" description="Helical" evidence="9">
    <location>
        <begin position="44"/>
        <end position="67"/>
    </location>
</feature>
<dbReference type="SUPFAM" id="SSF111352">
    <property type="entry name" value="Ammonium transporter"/>
    <property type="match status" value="1"/>
</dbReference>
<dbReference type="VEuPathDB" id="VectorBase:GMOY005810"/>
<dbReference type="InterPro" id="IPR024041">
    <property type="entry name" value="NH4_transpt_AmtB-like_dom"/>
</dbReference>
<dbReference type="EMBL" id="CCAG010007785">
    <property type="status" value="NOT_ANNOTATED_CDS"/>
    <property type="molecule type" value="Genomic_DNA"/>
</dbReference>
<evidence type="ECO:0000313" key="11">
    <source>
        <dbReference type="EnsemblMetazoa" id="GMOY005810-PA"/>
    </source>
</evidence>
<dbReference type="GO" id="GO:0005886">
    <property type="term" value="C:plasma membrane"/>
    <property type="evidence" value="ECO:0007669"/>
    <property type="project" value="TreeGrafter"/>
</dbReference>
<comment type="similarity">
    <text evidence="2">Belongs to the ammonia transporter channel (TC 1.A.11.2) family.</text>
</comment>
<dbReference type="STRING" id="37546.A0A1B0FPG8"/>
<dbReference type="AlphaFoldDB" id="A0A1B0FPG8"/>
<evidence type="ECO:0000256" key="2">
    <source>
        <dbReference type="ARBA" id="ARBA00005887"/>
    </source>
</evidence>
<evidence type="ECO:0000256" key="9">
    <source>
        <dbReference type="SAM" id="Phobius"/>
    </source>
</evidence>
<feature type="domain" description="Ammonium transporter AmtB-like" evidence="10">
    <location>
        <begin position="44"/>
        <end position="283"/>
    </location>
</feature>
<accession>A0A1B0FPG8</accession>
<keyword evidence="4 9" id="KW-0812">Transmembrane</keyword>
<dbReference type="PhylomeDB" id="A0A1B0FPG8"/>
<evidence type="ECO:0000256" key="1">
    <source>
        <dbReference type="ARBA" id="ARBA00004141"/>
    </source>
</evidence>
<feature type="transmembrane region" description="Helical" evidence="9">
    <location>
        <begin position="319"/>
        <end position="337"/>
    </location>
</feature>
<keyword evidence="5 9" id="KW-1133">Transmembrane helix</keyword>
<evidence type="ECO:0000256" key="3">
    <source>
        <dbReference type="ARBA" id="ARBA00022448"/>
    </source>
</evidence>
<feature type="compositionally biased region" description="Polar residues" evidence="8">
    <location>
        <begin position="512"/>
        <end position="521"/>
    </location>
</feature>
<sequence length="533" mass="57986">MMMNNSSELTNDSTTLLLGLKVTSRNSSYVIPGLYDLSTEDTNWVLTSSFIIFTMQTGFGMLESGCVSLKNEVNIMMKNVIDIVLGGFTYWLFGYGMSYGRGPLSNSFIGIGDFLLDPPVNDPLMGQIFAAFLFQLSFATTATTIVSGAMAERCNFKAYCLFSFLNTIIYCIPSGWVWGEQGFLNQLGAVDIAGSGPVHLIGGTAAFASAYMLGPRMGRYADGYDPLPLGNPVNACMGLFVLWWGWLAFNSGSTYGVSGAKWQYAARAAVMTMMGSFGGGIISCGAWEALVIGSIGALLCVLTMPLFDRLHVDDPVGASSVHGVCGVWGVIAVGLFADNPIPLDTTNGRSGLFKGGDWYLLAIQTLSAFCLTGWGIGSTLLLLYFVNKIVPIRMDANEELLGADLMEHRIRHSQIGLSRAISALAPIKIDLNKIAGIQPIGLNPGHEKSLAQLRAADDKLQQWQIYLNQTERRSGLRRKSLGTIFRRNSKTIHITERNGKNSFKDSYKGKNNDFSTSTPSRFTEPDSSFVWLD</sequence>
<feature type="region of interest" description="Disordered" evidence="8">
    <location>
        <begin position="499"/>
        <end position="521"/>
    </location>
</feature>
<evidence type="ECO:0000256" key="5">
    <source>
        <dbReference type="ARBA" id="ARBA00022989"/>
    </source>
</evidence>
<feature type="transmembrane region" description="Helical" evidence="9">
    <location>
        <begin position="289"/>
        <end position="307"/>
    </location>
</feature>